<dbReference type="SMR" id="A2DXJ3"/>
<accession>A2DXJ3</accession>
<protein>
    <submittedName>
        <fullName evidence="4">3'-5' exonuclease family protein</fullName>
    </submittedName>
</protein>
<evidence type="ECO:0000313" key="4">
    <source>
        <dbReference type="EMBL" id="EAY14822.1"/>
    </source>
</evidence>
<dbReference type="GO" id="GO:0008408">
    <property type="term" value="F:3'-5' exonuclease activity"/>
    <property type="evidence" value="ECO:0000318"/>
    <property type="project" value="GO_Central"/>
</dbReference>
<dbReference type="Gene3D" id="3.30.420.10">
    <property type="entry name" value="Ribonuclease H-like superfamily/Ribonuclease H"/>
    <property type="match status" value="1"/>
</dbReference>
<evidence type="ECO:0000259" key="3">
    <source>
        <dbReference type="Pfam" id="PF01612"/>
    </source>
</evidence>
<gene>
    <name evidence="4" type="ORF">TVAG_410880</name>
</gene>
<reference evidence="4" key="2">
    <citation type="journal article" date="2007" name="Science">
        <title>Draft genome sequence of the sexually transmitted pathogen Trichomonas vaginalis.</title>
        <authorList>
            <person name="Carlton J.M."/>
            <person name="Hirt R.P."/>
            <person name="Silva J.C."/>
            <person name="Delcher A.L."/>
            <person name="Schatz M."/>
            <person name="Zhao Q."/>
            <person name="Wortman J.R."/>
            <person name="Bidwell S.L."/>
            <person name="Alsmark U.C.M."/>
            <person name="Besteiro S."/>
            <person name="Sicheritz-Ponten T."/>
            <person name="Noel C.J."/>
            <person name="Dacks J.B."/>
            <person name="Foster P.G."/>
            <person name="Simillion C."/>
            <person name="Van de Peer Y."/>
            <person name="Miranda-Saavedra D."/>
            <person name="Barton G.J."/>
            <person name="Westrop G.D."/>
            <person name="Mueller S."/>
            <person name="Dessi D."/>
            <person name="Fiori P.L."/>
            <person name="Ren Q."/>
            <person name="Paulsen I."/>
            <person name="Zhang H."/>
            <person name="Bastida-Corcuera F.D."/>
            <person name="Simoes-Barbosa A."/>
            <person name="Brown M.T."/>
            <person name="Hayes R.D."/>
            <person name="Mukherjee M."/>
            <person name="Okumura C.Y."/>
            <person name="Schneider R."/>
            <person name="Smith A.J."/>
            <person name="Vanacova S."/>
            <person name="Villalvazo M."/>
            <person name="Haas B.J."/>
            <person name="Pertea M."/>
            <person name="Feldblyum T.V."/>
            <person name="Utterback T.R."/>
            <person name="Shu C.L."/>
            <person name="Osoegawa K."/>
            <person name="de Jong P.J."/>
            <person name="Hrdy I."/>
            <person name="Horvathova L."/>
            <person name="Zubacova Z."/>
            <person name="Dolezal P."/>
            <person name="Malik S.B."/>
            <person name="Logsdon J.M. Jr."/>
            <person name="Henze K."/>
            <person name="Gupta A."/>
            <person name="Wang C.C."/>
            <person name="Dunne R.L."/>
            <person name="Upcroft J.A."/>
            <person name="Upcroft P."/>
            <person name="White O."/>
            <person name="Salzberg S.L."/>
            <person name="Tang P."/>
            <person name="Chiu C.-H."/>
            <person name="Lee Y.-S."/>
            <person name="Embley T.M."/>
            <person name="Coombs G.H."/>
            <person name="Mottram J.C."/>
            <person name="Tachezy J."/>
            <person name="Fraser-Liggett C.M."/>
            <person name="Johnson P.J."/>
        </authorList>
    </citation>
    <scope>NUCLEOTIDE SEQUENCE [LARGE SCALE GENOMIC DNA]</scope>
    <source>
        <strain evidence="4">G3</strain>
    </source>
</reference>
<dbReference type="Pfam" id="PF01612">
    <property type="entry name" value="DNA_pol_A_exo1"/>
    <property type="match status" value="1"/>
</dbReference>
<evidence type="ECO:0000256" key="2">
    <source>
        <dbReference type="ARBA" id="ARBA00022801"/>
    </source>
</evidence>
<dbReference type="AlphaFoldDB" id="A2DXJ3"/>
<dbReference type="OrthoDB" id="1920326at2759"/>
<dbReference type="VEuPathDB" id="TrichDB:TVAGG3_0048120"/>
<dbReference type="GO" id="GO:0005737">
    <property type="term" value="C:cytoplasm"/>
    <property type="evidence" value="ECO:0000318"/>
    <property type="project" value="GO_Central"/>
</dbReference>
<dbReference type="GO" id="GO:0003676">
    <property type="term" value="F:nucleic acid binding"/>
    <property type="evidence" value="ECO:0007669"/>
    <property type="project" value="InterPro"/>
</dbReference>
<keyword evidence="4" id="KW-0269">Exonuclease</keyword>
<dbReference type="InterPro" id="IPR036397">
    <property type="entry name" value="RNaseH_sf"/>
</dbReference>
<keyword evidence="5" id="KW-1185">Reference proteome</keyword>
<dbReference type="InterPro" id="IPR002562">
    <property type="entry name" value="3'-5'_exonuclease_dom"/>
</dbReference>
<dbReference type="KEGG" id="tva:4772821"/>
<dbReference type="FunFam" id="3.30.420.10:FF:000221">
    <property type="entry name" value="3'-5' exonuclease family protein"/>
    <property type="match status" value="1"/>
</dbReference>
<dbReference type="Proteomes" id="UP000001542">
    <property type="component" value="Unassembled WGS sequence"/>
</dbReference>
<reference evidence="4" key="1">
    <citation type="submission" date="2006-10" db="EMBL/GenBank/DDBJ databases">
        <authorList>
            <person name="Amadeo P."/>
            <person name="Zhao Q."/>
            <person name="Wortman J."/>
            <person name="Fraser-Liggett C."/>
            <person name="Carlton J."/>
        </authorList>
    </citation>
    <scope>NUCLEOTIDE SEQUENCE</scope>
    <source>
        <strain evidence="4">G3</strain>
    </source>
</reference>
<dbReference type="EMBL" id="DS113264">
    <property type="protein sequence ID" value="EAY14822.1"/>
    <property type="molecule type" value="Genomic_DNA"/>
</dbReference>
<evidence type="ECO:0000256" key="1">
    <source>
        <dbReference type="ARBA" id="ARBA00022722"/>
    </source>
</evidence>
<dbReference type="InParanoid" id="A2DXJ3"/>
<feature type="domain" description="3'-5' exonuclease" evidence="3">
    <location>
        <begin position="63"/>
        <end position="221"/>
    </location>
</feature>
<name>A2DXJ3_TRIV3</name>
<proteinExistence type="predicted"/>
<sequence length="478" mass="55847">MTAEETSGHVVKNDITNSTRIDKELLSKHLNEIVGEWEFQSPKEVEFFENKFTQVRLVRFTDRQLISYLNIIDDGKPIALDLEWNPFTRQNGVNLFQLCTSRGCLLIHRRSGQKNDEFFEFLKTHQFFMKDISNDYPMLQTTFGKNFPFQVCDVAAQILRPEKKSEKFEKMVVQFSHLKPTGKFKNKKISRSKWDRNLNPRQILYAAFDAVGLYACLEEFQKYKFEFLHPEAIKSMSMSISKARASKKEKNKPPYAKALSKKLDHIKIFAEAFETEKNRHDPDYCIDLNGVSELKFEELPMFADFYKQKWDKPYMNVEFVKGTISKVSMVLSSDPNLKEILHNIDDGLTMSLEIKYNPKDADPFISLIGICSSLGCLLIKCKDGKACDDLREFITNHKFVFISSKRIHDYMKKMFGSDFEIPIDEEKINHLNNYQHTNVLLSVELNHSDWNQDEYTDAMVLNYANGVSYLYHFITHHV</sequence>
<organism evidence="4 5">
    <name type="scientific">Trichomonas vaginalis (strain ATCC PRA-98 / G3)</name>
    <dbReference type="NCBI Taxonomy" id="412133"/>
    <lineage>
        <taxon>Eukaryota</taxon>
        <taxon>Metamonada</taxon>
        <taxon>Parabasalia</taxon>
        <taxon>Trichomonadida</taxon>
        <taxon>Trichomonadidae</taxon>
        <taxon>Trichomonas</taxon>
    </lineage>
</organism>
<dbReference type="VEuPathDB" id="TrichDB:TVAG_410880"/>
<dbReference type="GO" id="GO:0006139">
    <property type="term" value="P:nucleobase-containing compound metabolic process"/>
    <property type="evidence" value="ECO:0007669"/>
    <property type="project" value="InterPro"/>
</dbReference>
<dbReference type="SUPFAM" id="SSF53098">
    <property type="entry name" value="Ribonuclease H-like"/>
    <property type="match status" value="1"/>
</dbReference>
<dbReference type="GO" id="GO:0005634">
    <property type="term" value="C:nucleus"/>
    <property type="evidence" value="ECO:0000318"/>
    <property type="project" value="GO_Central"/>
</dbReference>
<dbReference type="InterPro" id="IPR012337">
    <property type="entry name" value="RNaseH-like_sf"/>
</dbReference>
<keyword evidence="1" id="KW-0540">Nuclease</keyword>
<dbReference type="RefSeq" id="XP_001327045.1">
    <property type="nucleotide sequence ID" value="XM_001327010.1"/>
</dbReference>
<dbReference type="PANTHER" id="PTHR13620:SF104">
    <property type="entry name" value="EXONUCLEASE 3'-5' DOMAIN-CONTAINING PROTEIN 2"/>
    <property type="match status" value="1"/>
</dbReference>
<keyword evidence="2" id="KW-0378">Hydrolase</keyword>
<dbReference type="PANTHER" id="PTHR13620">
    <property type="entry name" value="3-5 EXONUCLEASE"/>
    <property type="match status" value="1"/>
</dbReference>
<dbReference type="InterPro" id="IPR051132">
    <property type="entry name" value="3-5_Exonuclease_domain"/>
</dbReference>
<evidence type="ECO:0000313" key="5">
    <source>
        <dbReference type="Proteomes" id="UP000001542"/>
    </source>
</evidence>